<reference evidence="2 3" key="1">
    <citation type="submission" date="2017-02" db="EMBL/GenBank/DDBJ databases">
        <authorList>
            <person name="Peterson S.W."/>
        </authorList>
    </citation>
    <scope>NUCLEOTIDE SEQUENCE [LARGE SCALE GENOMIC DNA]</scope>
    <source>
        <strain evidence="2 3">DSM 22899</strain>
    </source>
</reference>
<organism evidence="2 3">
    <name type="scientific">Parapedobacter luteus</name>
    <dbReference type="NCBI Taxonomy" id="623280"/>
    <lineage>
        <taxon>Bacteria</taxon>
        <taxon>Pseudomonadati</taxon>
        <taxon>Bacteroidota</taxon>
        <taxon>Sphingobacteriia</taxon>
        <taxon>Sphingobacteriales</taxon>
        <taxon>Sphingobacteriaceae</taxon>
        <taxon>Parapedobacter</taxon>
    </lineage>
</organism>
<dbReference type="AlphaFoldDB" id="A0A1T5EVJ1"/>
<accession>A0A1T5EVJ1</accession>
<gene>
    <name evidence="2" type="ORF">SAMN05660226_03593</name>
</gene>
<dbReference type="OrthoDB" id="1117657at2"/>
<dbReference type="PROSITE" id="PS51257">
    <property type="entry name" value="PROKAR_LIPOPROTEIN"/>
    <property type="match status" value="1"/>
</dbReference>
<dbReference type="EMBL" id="FUYS01000011">
    <property type="protein sequence ID" value="SKB87868.1"/>
    <property type="molecule type" value="Genomic_DNA"/>
</dbReference>
<evidence type="ECO:0000313" key="3">
    <source>
        <dbReference type="Proteomes" id="UP000190541"/>
    </source>
</evidence>
<evidence type="ECO:0008006" key="4">
    <source>
        <dbReference type="Google" id="ProtNLM"/>
    </source>
</evidence>
<evidence type="ECO:0000256" key="1">
    <source>
        <dbReference type="SAM" id="SignalP"/>
    </source>
</evidence>
<evidence type="ECO:0000313" key="2">
    <source>
        <dbReference type="EMBL" id="SKB87868.1"/>
    </source>
</evidence>
<dbReference type="RefSeq" id="WP_079718228.1">
    <property type="nucleotide sequence ID" value="NZ_FUYS01000011.1"/>
</dbReference>
<dbReference type="STRING" id="623280.SAMN05660226_03593"/>
<sequence>MNRFKLFVTFIIPVSLLHLTAFGQSCQYVEEETLKASVETITELTAEIGVEVLTALGNIDFETIASDAVKMAMRNLDQGQAEARPNMTGHVGFQKEKVIEKMYPIRSHTKVSIANRYGKIKLHNWARREIKVAIRIRTAENSEKRAQEALDRVRIDESISENSISFKTNILADDSSWWSSLTSGATDRALQVDYEIYMPRENELALANRYGPIELGDRDGSVAISVSYGSLQAGRLQGPNNSLAVAYSSATIVYLNEGDVSVRYGGFKLSEAEKITLAMSTSSGGYIGKVNREADISLRYSGGFEMGLGPAIQKANIAASYSNVHIKPATDAAFNFSVSVSYGGFDYDHNRISIGSKSERSTSKSYTGYWNKAVNNSVSISSRYGGVSLK</sequence>
<name>A0A1T5EVJ1_9SPHI</name>
<keyword evidence="1" id="KW-0732">Signal</keyword>
<keyword evidence="3" id="KW-1185">Reference proteome</keyword>
<dbReference type="Proteomes" id="UP000190541">
    <property type="component" value="Unassembled WGS sequence"/>
</dbReference>
<feature type="chain" id="PRO_5010581712" description="Adhesin domain-containing protein" evidence="1">
    <location>
        <begin position="24"/>
        <end position="390"/>
    </location>
</feature>
<proteinExistence type="predicted"/>
<feature type="signal peptide" evidence="1">
    <location>
        <begin position="1"/>
        <end position="23"/>
    </location>
</feature>
<protein>
    <recommendedName>
        <fullName evidence="4">Adhesin domain-containing protein</fullName>
    </recommendedName>
</protein>